<dbReference type="GO" id="GO:0016020">
    <property type="term" value="C:membrane"/>
    <property type="evidence" value="ECO:0007669"/>
    <property type="project" value="UniProtKB-SubCell"/>
</dbReference>
<feature type="compositionally biased region" description="Basic and acidic residues" evidence="9">
    <location>
        <begin position="285"/>
        <end position="302"/>
    </location>
</feature>
<keyword evidence="7" id="KW-1071">Ligand-gated ion channel</keyword>
<dbReference type="GO" id="GO:0005221">
    <property type="term" value="F:intracellularly cyclic nucleotide-activated monoatomic cation channel activity"/>
    <property type="evidence" value="ECO:0007669"/>
    <property type="project" value="InterPro"/>
</dbReference>
<feature type="region of interest" description="Disordered" evidence="9">
    <location>
        <begin position="285"/>
        <end position="369"/>
    </location>
</feature>
<dbReference type="PROSITE" id="PS50042">
    <property type="entry name" value="CNMP_BINDING_3"/>
    <property type="match status" value="1"/>
</dbReference>
<feature type="compositionally biased region" description="Polar residues" evidence="9">
    <location>
        <begin position="324"/>
        <end position="354"/>
    </location>
</feature>
<dbReference type="GO" id="GO:0044877">
    <property type="term" value="F:protein-containing complex binding"/>
    <property type="evidence" value="ECO:0007669"/>
    <property type="project" value="TreeGrafter"/>
</dbReference>
<dbReference type="Gene3D" id="1.10.287.630">
    <property type="entry name" value="Helix hairpin bin"/>
    <property type="match status" value="1"/>
</dbReference>
<gene>
    <name evidence="11" type="ORF">M427DRAFT_72629</name>
</gene>
<dbReference type="CDD" id="cd00038">
    <property type="entry name" value="CAP_ED"/>
    <property type="match status" value="1"/>
</dbReference>
<feature type="region of interest" description="Disordered" evidence="9">
    <location>
        <begin position="449"/>
        <end position="496"/>
    </location>
</feature>
<dbReference type="AlphaFoldDB" id="A0A139A4Q9"/>
<keyword evidence="8" id="KW-0407">Ion channel</keyword>
<proteinExistence type="predicted"/>
<evidence type="ECO:0000256" key="7">
    <source>
        <dbReference type="ARBA" id="ARBA00023286"/>
    </source>
</evidence>
<sequence>MDDSHQAWINRVGIGYDTTATTALGFQTRFLISFWGAEKAIFFVFRETETTPERVYCVIEALFAAVIYGSLFGNIASIIRFLDSSEAVQEAQQRRTLKLAQMKRYMHSKAFPVELQQKISDHENFKLLRSQGMDDSNLFSDLPRSIQVEIYSHLYLNLVRSLPLFQDTSLQFQTSVVLVLRPITVLAGWYVFREGDEGREMFFIQSGSVEVWVACGTKMVTVLGPGKFFGEIALLENTKRTASIKAVGMVELCVLGKEDLEEITATHPVVREKLAKLAEDRRRAQELAVEKERQQKNKDGDTTKSGTQEKGAFGWRTLTRTLRASSRQEPISLRGGSTNKSSARGQEPTGSLSTDLHVHSSRETKPNTAVSPVITALAPRIMDSLNKLDDTEEFHPSDPPEPDTMVETLYSLPRTVGPTDAPRVVASALMGASATRKPGLPMVSAWAGGGANFPLETVDSDDGSSDDVRSGAAMAARGGSGGREGSRLKGGEREEV</sequence>
<keyword evidence="2" id="KW-0813">Transport</keyword>
<dbReference type="STRING" id="1344416.A0A139A4Q9"/>
<dbReference type="PRINTS" id="PR00103">
    <property type="entry name" value="CAMPKINASE"/>
</dbReference>
<dbReference type="InterPro" id="IPR018490">
    <property type="entry name" value="cNMP-bd_dom_sf"/>
</dbReference>
<evidence type="ECO:0000259" key="10">
    <source>
        <dbReference type="PROSITE" id="PS50042"/>
    </source>
</evidence>
<reference evidence="11 12" key="1">
    <citation type="journal article" date="2015" name="Genome Biol. Evol.">
        <title>Phylogenomic analyses indicate that early fungi evolved digesting cell walls of algal ancestors of land plants.</title>
        <authorList>
            <person name="Chang Y."/>
            <person name="Wang S."/>
            <person name="Sekimoto S."/>
            <person name="Aerts A.L."/>
            <person name="Choi C."/>
            <person name="Clum A."/>
            <person name="LaButti K.M."/>
            <person name="Lindquist E.A."/>
            <person name="Yee Ngan C."/>
            <person name="Ohm R.A."/>
            <person name="Salamov A.A."/>
            <person name="Grigoriev I.V."/>
            <person name="Spatafora J.W."/>
            <person name="Berbee M.L."/>
        </authorList>
    </citation>
    <scope>NUCLEOTIDE SEQUENCE [LARGE SCALE GENOMIC DNA]</scope>
    <source>
        <strain evidence="11 12">JEL478</strain>
    </source>
</reference>
<feature type="domain" description="Cyclic nucleotide-binding" evidence="10">
    <location>
        <begin position="164"/>
        <end position="281"/>
    </location>
</feature>
<dbReference type="InterPro" id="IPR000595">
    <property type="entry name" value="cNMP-bd_dom"/>
</dbReference>
<dbReference type="InterPro" id="IPR018488">
    <property type="entry name" value="cNMP-bd_CS"/>
</dbReference>
<evidence type="ECO:0000256" key="8">
    <source>
        <dbReference type="ARBA" id="ARBA00023303"/>
    </source>
</evidence>
<dbReference type="InterPro" id="IPR014710">
    <property type="entry name" value="RmlC-like_jellyroll"/>
</dbReference>
<evidence type="ECO:0000256" key="2">
    <source>
        <dbReference type="ARBA" id="ARBA00022448"/>
    </source>
</evidence>
<evidence type="ECO:0000256" key="1">
    <source>
        <dbReference type="ARBA" id="ARBA00004141"/>
    </source>
</evidence>
<evidence type="ECO:0000256" key="6">
    <source>
        <dbReference type="ARBA" id="ARBA00023136"/>
    </source>
</evidence>
<keyword evidence="5" id="KW-0406">Ion transport</keyword>
<protein>
    <submittedName>
        <fullName evidence="11">Camp-binding domain-like protein</fullName>
    </submittedName>
</protein>
<evidence type="ECO:0000313" key="11">
    <source>
        <dbReference type="EMBL" id="KXS11724.1"/>
    </source>
</evidence>
<keyword evidence="12" id="KW-1185">Reference proteome</keyword>
<dbReference type="EMBL" id="KQ965797">
    <property type="protein sequence ID" value="KXS11724.1"/>
    <property type="molecule type" value="Genomic_DNA"/>
</dbReference>
<keyword evidence="4" id="KW-1133">Transmembrane helix</keyword>
<dbReference type="PANTHER" id="PTHR45638:SF11">
    <property type="entry name" value="CYCLIC NUCLEOTIDE-GATED CATION CHANNEL SUBUNIT A"/>
    <property type="match status" value="1"/>
</dbReference>
<keyword evidence="6" id="KW-0472">Membrane</keyword>
<dbReference type="Proteomes" id="UP000070544">
    <property type="component" value="Unassembled WGS sequence"/>
</dbReference>
<dbReference type="Gene3D" id="2.60.120.10">
    <property type="entry name" value="Jelly Rolls"/>
    <property type="match status" value="1"/>
</dbReference>
<dbReference type="OrthoDB" id="421226at2759"/>
<accession>A0A139A4Q9</accession>
<name>A0A139A4Q9_GONPJ</name>
<feature type="compositionally biased region" description="Basic and acidic residues" evidence="9">
    <location>
        <begin position="484"/>
        <end position="496"/>
    </location>
</feature>
<dbReference type="Pfam" id="PF00027">
    <property type="entry name" value="cNMP_binding"/>
    <property type="match status" value="1"/>
</dbReference>
<dbReference type="PANTHER" id="PTHR45638">
    <property type="entry name" value="CYCLIC NUCLEOTIDE-GATED CATION CHANNEL SUBUNIT A"/>
    <property type="match status" value="1"/>
</dbReference>
<evidence type="ECO:0000256" key="5">
    <source>
        <dbReference type="ARBA" id="ARBA00023065"/>
    </source>
</evidence>
<evidence type="ECO:0000313" key="12">
    <source>
        <dbReference type="Proteomes" id="UP000070544"/>
    </source>
</evidence>
<evidence type="ECO:0000256" key="3">
    <source>
        <dbReference type="ARBA" id="ARBA00022692"/>
    </source>
</evidence>
<dbReference type="PROSITE" id="PS00889">
    <property type="entry name" value="CNMP_BINDING_2"/>
    <property type="match status" value="1"/>
</dbReference>
<comment type="subcellular location">
    <subcellularLocation>
        <location evidence="1">Membrane</location>
        <topology evidence="1">Multi-pass membrane protein</topology>
    </subcellularLocation>
</comment>
<dbReference type="InterPro" id="IPR050866">
    <property type="entry name" value="CNG_cation_channel"/>
</dbReference>
<feature type="compositionally biased region" description="Basic and acidic residues" evidence="9">
    <location>
        <begin position="356"/>
        <end position="365"/>
    </location>
</feature>
<evidence type="ECO:0000256" key="4">
    <source>
        <dbReference type="ARBA" id="ARBA00022989"/>
    </source>
</evidence>
<dbReference type="SMART" id="SM00100">
    <property type="entry name" value="cNMP"/>
    <property type="match status" value="1"/>
</dbReference>
<keyword evidence="3" id="KW-0812">Transmembrane</keyword>
<evidence type="ECO:0000256" key="9">
    <source>
        <dbReference type="SAM" id="MobiDB-lite"/>
    </source>
</evidence>
<organism evidence="11 12">
    <name type="scientific">Gonapodya prolifera (strain JEL478)</name>
    <name type="common">Monoblepharis prolifera</name>
    <dbReference type="NCBI Taxonomy" id="1344416"/>
    <lineage>
        <taxon>Eukaryota</taxon>
        <taxon>Fungi</taxon>
        <taxon>Fungi incertae sedis</taxon>
        <taxon>Chytridiomycota</taxon>
        <taxon>Chytridiomycota incertae sedis</taxon>
        <taxon>Monoblepharidomycetes</taxon>
        <taxon>Monoblepharidales</taxon>
        <taxon>Gonapodyaceae</taxon>
        <taxon>Gonapodya</taxon>
    </lineage>
</organism>
<dbReference type="SUPFAM" id="SSF51206">
    <property type="entry name" value="cAMP-binding domain-like"/>
    <property type="match status" value="1"/>
</dbReference>